<name>A0ACC0ACR4_CATRO</name>
<proteinExistence type="predicted"/>
<dbReference type="EMBL" id="CM044706">
    <property type="protein sequence ID" value="KAI5658222.1"/>
    <property type="molecule type" value="Genomic_DNA"/>
</dbReference>
<sequence length="675" mass="75256">MLQLWVRARSARTSWRGFGVLSRTSSLHSYINNPVSEFFANQEITPFSSAEIQHKEGSLLNSFAEGCITTPWLVQNHCDLEPISRPLIFQNVGSFCTLSGQETQDISWDSSGSCNDTKSDGHEFDVDANANTGVKESITKPRKPIDFTKIPIDKLPNVIIIGRPNVGKSALFNRLIRRREALVYNTPTDHVTRDIREGVAKLGDLRFRILDSAGLEAEASSGSVLSRTAEMTKNVLARTQFALFLIDGRDGLQDMDMDVGRWLRKRAPGIKTIVVINKAEKLDAFSGSLAAIVGEAYSLGFGDPVALSAETGLGMSELHEALKPLLEDYMQQVLPDEDNEDESPCVNEEPKNDEDDEARLPLQLAIVGLPNVGKSTLLNAILQEDRVLVGPEAGLTRDSIRVQFEYAGRTVYLVDTAGWLERTKQEKGPSSLSVVQSRKHLMRAHVVALVLDAEEIAKARRSMKHAEVVIARQAVDEGRGLVVIVNKMDLLTGQENKRKYESVINAVPEEIQTVIPQVTGIPVVFVSALEGKGRMAVMHQVVDTYEKWCSRLPTARLNRWLRKVMSRHSWKDVSAQPKIKYFTQVKARPPTFVAFVSGKNQLSDTDMRFLTKSLKEDFDLGGIPVRIMQRIMTKGSERKRIISKNKQNSPQKTSHERMVSDKRSLVSNEEDNVPA</sequence>
<keyword evidence="2" id="KW-1185">Reference proteome</keyword>
<protein>
    <submittedName>
        <fullName evidence="1">Uncharacterized protein</fullName>
    </submittedName>
</protein>
<evidence type="ECO:0000313" key="2">
    <source>
        <dbReference type="Proteomes" id="UP001060085"/>
    </source>
</evidence>
<reference evidence="2" key="1">
    <citation type="journal article" date="2023" name="Nat. Plants">
        <title>Single-cell RNA sequencing provides a high-resolution roadmap for understanding the multicellular compartmentation of specialized metabolism.</title>
        <authorList>
            <person name="Sun S."/>
            <person name="Shen X."/>
            <person name="Li Y."/>
            <person name="Li Y."/>
            <person name="Wang S."/>
            <person name="Li R."/>
            <person name="Zhang H."/>
            <person name="Shen G."/>
            <person name="Guo B."/>
            <person name="Wei J."/>
            <person name="Xu J."/>
            <person name="St-Pierre B."/>
            <person name="Chen S."/>
            <person name="Sun C."/>
        </authorList>
    </citation>
    <scope>NUCLEOTIDE SEQUENCE [LARGE SCALE GENOMIC DNA]</scope>
</reference>
<accession>A0ACC0ACR4</accession>
<gene>
    <name evidence="1" type="ORF">M9H77_27015</name>
</gene>
<dbReference type="Proteomes" id="UP001060085">
    <property type="component" value="Linkage Group LG06"/>
</dbReference>
<evidence type="ECO:0000313" key="1">
    <source>
        <dbReference type="EMBL" id="KAI5658222.1"/>
    </source>
</evidence>
<organism evidence="1 2">
    <name type="scientific">Catharanthus roseus</name>
    <name type="common">Madagascar periwinkle</name>
    <name type="synonym">Vinca rosea</name>
    <dbReference type="NCBI Taxonomy" id="4058"/>
    <lineage>
        <taxon>Eukaryota</taxon>
        <taxon>Viridiplantae</taxon>
        <taxon>Streptophyta</taxon>
        <taxon>Embryophyta</taxon>
        <taxon>Tracheophyta</taxon>
        <taxon>Spermatophyta</taxon>
        <taxon>Magnoliopsida</taxon>
        <taxon>eudicotyledons</taxon>
        <taxon>Gunneridae</taxon>
        <taxon>Pentapetalae</taxon>
        <taxon>asterids</taxon>
        <taxon>lamiids</taxon>
        <taxon>Gentianales</taxon>
        <taxon>Apocynaceae</taxon>
        <taxon>Rauvolfioideae</taxon>
        <taxon>Vinceae</taxon>
        <taxon>Catharanthinae</taxon>
        <taxon>Catharanthus</taxon>
    </lineage>
</organism>
<comment type="caution">
    <text evidence="1">The sequence shown here is derived from an EMBL/GenBank/DDBJ whole genome shotgun (WGS) entry which is preliminary data.</text>
</comment>